<protein>
    <submittedName>
        <fullName evidence="1">Uncharacterized protein</fullName>
    </submittedName>
</protein>
<dbReference type="AlphaFoldDB" id="A0A1X7V7Y0"/>
<organism evidence="1">
    <name type="scientific">Amphimedon queenslandica</name>
    <name type="common">Sponge</name>
    <dbReference type="NCBI Taxonomy" id="400682"/>
    <lineage>
        <taxon>Eukaryota</taxon>
        <taxon>Metazoa</taxon>
        <taxon>Porifera</taxon>
        <taxon>Demospongiae</taxon>
        <taxon>Heteroscleromorpha</taxon>
        <taxon>Haplosclerida</taxon>
        <taxon>Niphatidae</taxon>
        <taxon>Amphimedon</taxon>
    </lineage>
</organism>
<proteinExistence type="predicted"/>
<dbReference type="EnsemblMetazoa" id="Aqu2.1.36083_001">
    <property type="protein sequence ID" value="Aqu2.1.36083_001"/>
    <property type="gene ID" value="Aqu2.1.36083"/>
</dbReference>
<sequence length="21" mass="2465">MSLFLEDSISLFGRQYPFKSV</sequence>
<accession>A0A1X7V7Y0</accession>
<name>A0A1X7V7Y0_AMPQE</name>
<dbReference type="InParanoid" id="A0A1X7V7Y0"/>
<evidence type="ECO:0000313" key="1">
    <source>
        <dbReference type="EnsemblMetazoa" id="Aqu2.1.36083_001"/>
    </source>
</evidence>
<reference evidence="1" key="1">
    <citation type="submission" date="2017-05" db="UniProtKB">
        <authorList>
            <consortium name="EnsemblMetazoa"/>
        </authorList>
    </citation>
    <scope>IDENTIFICATION</scope>
</reference>